<name>A0ABQ5UMI2_9HYPH</name>
<dbReference type="RefSeq" id="WP_284362142.1">
    <property type="nucleotide sequence ID" value="NZ_BSNI01000002.1"/>
</dbReference>
<reference evidence="2" key="2">
    <citation type="submission" date="2023-01" db="EMBL/GenBank/DDBJ databases">
        <title>Draft genome sequence of Maritalea porphyrae strain NBRC 107169.</title>
        <authorList>
            <person name="Sun Q."/>
            <person name="Mori K."/>
        </authorList>
    </citation>
    <scope>NUCLEOTIDE SEQUENCE</scope>
    <source>
        <strain evidence="2">NBRC 107169</strain>
    </source>
</reference>
<evidence type="ECO:0000259" key="1">
    <source>
        <dbReference type="Pfam" id="PF08241"/>
    </source>
</evidence>
<gene>
    <name evidence="2" type="ORF">GCM10007879_07450</name>
</gene>
<accession>A0ABQ5UMI2</accession>
<dbReference type="Proteomes" id="UP001161405">
    <property type="component" value="Unassembled WGS sequence"/>
</dbReference>
<dbReference type="CDD" id="cd02440">
    <property type="entry name" value="AdoMet_MTases"/>
    <property type="match status" value="1"/>
</dbReference>
<keyword evidence="2" id="KW-0489">Methyltransferase</keyword>
<proteinExistence type="predicted"/>
<dbReference type="Pfam" id="PF08241">
    <property type="entry name" value="Methyltransf_11"/>
    <property type="match status" value="1"/>
</dbReference>
<feature type="domain" description="Methyltransferase type 11" evidence="1">
    <location>
        <begin position="43"/>
        <end position="136"/>
    </location>
</feature>
<sequence>MTSTDFDKLATIYTSAKINPWNDLYERPAAVEMMGEVAGKKVLDAGCGGGKHSADLMAKGANVQGFDLSANMLDHARQLLGNNVELKVASLDEKLPYKTGSFDAILCSLAMHYLKDWRQPLSEFHRLLKPGGSVVISTHHPFMDHELAGSENYFAHMLIEDSWEKNGETMHVRYWRRSLSQMIREFKDAGFQIEQIDEPMPLAETADQFPIAYEKLTTQPRFIFFKLSK</sequence>
<comment type="caution">
    <text evidence="2">The sequence shown here is derived from an EMBL/GenBank/DDBJ whole genome shotgun (WGS) entry which is preliminary data.</text>
</comment>
<dbReference type="GO" id="GO:0008168">
    <property type="term" value="F:methyltransferase activity"/>
    <property type="evidence" value="ECO:0007669"/>
    <property type="project" value="UniProtKB-KW"/>
</dbReference>
<dbReference type="Gene3D" id="3.40.50.150">
    <property type="entry name" value="Vaccinia Virus protein VP39"/>
    <property type="match status" value="1"/>
</dbReference>
<keyword evidence="2" id="KW-0808">Transferase</keyword>
<dbReference type="SUPFAM" id="SSF53335">
    <property type="entry name" value="S-adenosyl-L-methionine-dependent methyltransferases"/>
    <property type="match status" value="1"/>
</dbReference>
<organism evidence="2 3">
    <name type="scientific">Maritalea porphyrae</name>
    <dbReference type="NCBI Taxonomy" id="880732"/>
    <lineage>
        <taxon>Bacteria</taxon>
        <taxon>Pseudomonadati</taxon>
        <taxon>Pseudomonadota</taxon>
        <taxon>Alphaproteobacteria</taxon>
        <taxon>Hyphomicrobiales</taxon>
        <taxon>Devosiaceae</taxon>
        <taxon>Maritalea</taxon>
    </lineage>
</organism>
<evidence type="ECO:0000313" key="2">
    <source>
        <dbReference type="EMBL" id="GLQ16496.1"/>
    </source>
</evidence>
<evidence type="ECO:0000313" key="3">
    <source>
        <dbReference type="Proteomes" id="UP001161405"/>
    </source>
</evidence>
<dbReference type="GO" id="GO:0032259">
    <property type="term" value="P:methylation"/>
    <property type="evidence" value="ECO:0007669"/>
    <property type="project" value="UniProtKB-KW"/>
</dbReference>
<protein>
    <submittedName>
        <fullName evidence="2">Methyltransferase</fullName>
    </submittedName>
</protein>
<keyword evidence="3" id="KW-1185">Reference proteome</keyword>
<dbReference type="PANTHER" id="PTHR43861:SF1">
    <property type="entry name" value="TRANS-ACONITATE 2-METHYLTRANSFERASE"/>
    <property type="match status" value="1"/>
</dbReference>
<dbReference type="PANTHER" id="PTHR43861">
    <property type="entry name" value="TRANS-ACONITATE 2-METHYLTRANSFERASE-RELATED"/>
    <property type="match status" value="1"/>
</dbReference>
<reference evidence="2" key="1">
    <citation type="journal article" date="2014" name="Int. J. Syst. Evol. Microbiol.">
        <title>Complete genome of a new Firmicutes species belonging to the dominant human colonic microbiota ('Ruminococcus bicirculans') reveals two chromosomes and a selective capacity to utilize plant glucans.</title>
        <authorList>
            <consortium name="NISC Comparative Sequencing Program"/>
            <person name="Wegmann U."/>
            <person name="Louis P."/>
            <person name="Goesmann A."/>
            <person name="Henrissat B."/>
            <person name="Duncan S.H."/>
            <person name="Flint H.J."/>
        </authorList>
    </citation>
    <scope>NUCLEOTIDE SEQUENCE</scope>
    <source>
        <strain evidence="2">NBRC 107169</strain>
    </source>
</reference>
<dbReference type="InterPro" id="IPR013216">
    <property type="entry name" value="Methyltransf_11"/>
</dbReference>
<dbReference type="InterPro" id="IPR029063">
    <property type="entry name" value="SAM-dependent_MTases_sf"/>
</dbReference>
<dbReference type="EMBL" id="BSNI01000002">
    <property type="protein sequence ID" value="GLQ16496.1"/>
    <property type="molecule type" value="Genomic_DNA"/>
</dbReference>